<dbReference type="Proteomes" id="UP000194606">
    <property type="component" value="Unassembled WGS sequence"/>
</dbReference>
<keyword evidence="1" id="KW-0812">Transmembrane</keyword>
<organism evidence="2 3">
    <name type="scientific">Lactococcus petauri</name>
    <dbReference type="NCBI Taxonomy" id="1940789"/>
    <lineage>
        <taxon>Bacteria</taxon>
        <taxon>Bacillati</taxon>
        <taxon>Bacillota</taxon>
        <taxon>Bacilli</taxon>
        <taxon>Lactobacillales</taxon>
        <taxon>Streptococcaceae</taxon>
        <taxon>Lactococcus</taxon>
    </lineage>
</organism>
<protein>
    <submittedName>
        <fullName evidence="2">Uncharacterized protein</fullName>
    </submittedName>
</protein>
<evidence type="ECO:0000313" key="3">
    <source>
        <dbReference type="Proteomes" id="UP000194606"/>
    </source>
</evidence>
<accession>A0A252CAN8</accession>
<proteinExistence type="predicted"/>
<name>A0A252CAN8_9LACT</name>
<feature type="transmembrane region" description="Helical" evidence="1">
    <location>
        <begin position="12"/>
        <end position="32"/>
    </location>
</feature>
<sequence length="270" mass="30782">MNNKRKKDIRPWISIGLSIIGICISISISLIGTTFTSNHQPLDYKLSLSQSNSEKINGYTLAPTIDISLDRNNSGLEKEIFLADFDSKSNVIITPTSTSKINTEALLNKISPKNKEIARNATDLQDYILKLAKQSSKYLNSDYSITHQEASIQKHYSFPHQEKSVTISFFDGNIALYRQQIISPKFIILKGTDNSYQILTFFYILNKNTGAENDVQLSFNGLELFSDTYWNDKLENNNLTTSEKEKLESLKNDTQHKYDEVLKFLNSHTF</sequence>
<evidence type="ECO:0000256" key="1">
    <source>
        <dbReference type="SAM" id="Phobius"/>
    </source>
</evidence>
<evidence type="ECO:0000313" key="2">
    <source>
        <dbReference type="EMBL" id="OUK03651.1"/>
    </source>
</evidence>
<dbReference type="EMBL" id="MUIZ01000008">
    <property type="protein sequence ID" value="OUK03651.1"/>
    <property type="molecule type" value="Genomic_DNA"/>
</dbReference>
<keyword evidence="1" id="KW-1133">Transmembrane helix</keyword>
<dbReference type="AlphaFoldDB" id="A0A252CAN8"/>
<dbReference type="RefSeq" id="WP_086583222.1">
    <property type="nucleotide sequence ID" value="NZ_MUIZ01000008.1"/>
</dbReference>
<reference evidence="2 3" key="1">
    <citation type="submission" date="2017-02" db="EMBL/GenBank/DDBJ databases">
        <authorList>
            <person name="Peterson S.W."/>
        </authorList>
    </citation>
    <scope>NUCLEOTIDE SEQUENCE [LARGE SCALE GENOMIC DNA]</scope>
    <source>
        <strain evidence="2">159469</strain>
    </source>
</reference>
<comment type="caution">
    <text evidence="2">The sequence shown here is derived from an EMBL/GenBank/DDBJ whole genome shotgun (WGS) entry which is preliminary data.</text>
</comment>
<keyword evidence="1" id="KW-0472">Membrane</keyword>
<gene>
    <name evidence="2" type="ORF">BZZ03_10230</name>
</gene>